<reference evidence="1" key="2">
    <citation type="journal article" date="2015" name="Fish Shellfish Immunol.">
        <title>Early steps in the European eel (Anguilla anguilla)-Vibrio vulnificus interaction in the gills: Role of the RtxA13 toxin.</title>
        <authorList>
            <person name="Callol A."/>
            <person name="Pajuelo D."/>
            <person name="Ebbesson L."/>
            <person name="Teles M."/>
            <person name="MacKenzie S."/>
            <person name="Amaro C."/>
        </authorList>
    </citation>
    <scope>NUCLEOTIDE SEQUENCE</scope>
</reference>
<reference evidence="1" key="1">
    <citation type="submission" date="2014-11" db="EMBL/GenBank/DDBJ databases">
        <authorList>
            <person name="Amaro Gonzalez C."/>
        </authorList>
    </citation>
    <scope>NUCLEOTIDE SEQUENCE</scope>
</reference>
<organism evidence="1">
    <name type="scientific">Anguilla anguilla</name>
    <name type="common">European freshwater eel</name>
    <name type="synonym">Muraena anguilla</name>
    <dbReference type="NCBI Taxonomy" id="7936"/>
    <lineage>
        <taxon>Eukaryota</taxon>
        <taxon>Metazoa</taxon>
        <taxon>Chordata</taxon>
        <taxon>Craniata</taxon>
        <taxon>Vertebrata</taxon>
        <taxon>Euteleostomi</taxon>
        <taxon>Actinopterygii</taxon>
        <taxon>Neopterygii</taxon>
        <taxon>Teleostei</taxon>
        <taxon>Anguilliformes</taxon>
        <taxon>Anguillidae</taxon>
        <taxon>Anguilla</taxon>
    </lineage>
</organism>
<name>A0A0E9VSD5_ANGAN</name>
<protein>
    <submittedName>
        <fullName evidence="1">Uncharacterized protein</fullName>
    </submittedName>
</protein>
<sequence>MMLPRHPPILRPIITRLKSQWVPGSSKLGDSNTVSITVTAFRRGVCKEFSTVYELTETPGRCSITPSLGPTLMT</sequence>
<dbReference type="AlphaFoldDB" id="A0A0E9VSD5"/>
<dbReference type="EMBL" id="GBXM01027645">
    <property type="protein sequence ID" value="JAH80932.1"/>
    <property type="molecule type" value="Transcribed_RNA"/>
</dbReference>
<accession>A0A0E9VSD5</accession>
<proteinExistence type="predicted"/>
<evidence type="ECO:0000313" key="1">
    <source>
        <dbReference type="EMBL" id="JAH80932.1"/>
    </source>
</evidence>